<sequence>MNKKRMKTKIPVFFIAFSVVPPVALMVLFMIMPTIEAFRLSFTNSTGMGGSYDFVGLKNYIYMFQDSLFILSLKNTIKLMAVIPLITVILALIFAFVLTQTKLKERGIYRVIYFMPSIISLTVIGIIFSFIFNPTMGSLNNMLTKVGLGQLALAWLGDSRTALWCIGVTLVWQSTGYYMVMHIAAIDGISPDIMEAATIDGAGQFQKLVKIILPLLKNIIGITYVLSLSGTLALSFILSKVMTAGGPSGTSTVLLQYMYQQAFTNSNFGYAMAIAIFTLIISISLSVISRGLTNRE</sequence>
<keyword evidence="3" id="KW-1003">Cell membrane</keyword>
<feature type="transmembrane region" description="Helical" evidence="7">
    <location>
        <begin position="77"/>
        <end position="99"/>
    </location>
</feature>
<dbReference type="PANTHER" id="PTHR30193:SF41">
    <property type="entry name" value="DIACETYLCHITOBIOSE UPTAKE SYSTEM PERMEASE PROTEIN NGCF"/>
    <property type="match status" value="1"/>
</dbReference>
<dbReference type="EMBL" id="QGDL01000007">
    <property type="protein sequence ID" value="PWJ28882.1"/>
    <property type="molecule type" value="Genomic_DNA"/>
</dbReference>
<evidence type="ECO:0000259" key="8">
    <source>
        <dbReference type="PROSITE" id="PS50928"/>
    </source>
</evidence>
<evidence type="ECO:0000313" key="9">
    <source>
        <dbReference type="EMBL" id="PWJ28882.1"/>
    </source>
</evidence>
<evidence type="ECO:0000313" key="10">
    <source>
        <dbReference type="Proteomes" id="UP000245845"/>
    </source>
</evidence>
<dbReference type="InterPro" id="IPR000515">
    <property type="entry name" value="MetI-like"/>
</dbReference>
<evidence type="ECO:0000256" key="7">
    <source>
        <dbReference type="RuleBase" id="RU363032"/>
    </source>
</evidence>
<evidence type="ECO:0000256" key="3">
    <source>
        <dbReference type="ARBA" id="ARBA00022475"/>
    </source>
</evidence>
<dbReference type="PANTHER" id="PTHR30193">
    <property type="entry name" value="ABC TRANSPORTER PERMEASE PROTEIN"/>
    <property type="match status" value="1"/>
</dbReference>
<dbReference type="GO" id="GO:0055085">
    <property type="term" value="P:transmembrane transport"/>
    <property type="evidence" value="ECO:0007669"/>
    <property type="project" value="InterPro"/>
</dbReference>
<evidence type="ECO:0000256" key="1">
    <source>
        <dbReference type="ARBA" id="ARBA00004651"/>
    </source>
</evidence>
<dbReference type="Proteomes" id="UP000245845">
    <property type="component" value="Unassembled WGS sequence"/>
</dbReference>
<keyword evidence="2 7" id="KW-0813">Transport</keyword>
<dbReference type="PROSITE" id="PS50928">
    <property type="entry name" value="ABC_TM1"/>
    <property type="match status" value="1"/>
</dbReference>
<keyword evidence="5 7" id="KW-1133">Transmembrane helix</keyword>
<feature type="transmembrane region" description="Helical" evidence="7">
    <location>
        <begin position="268"/>
        <end position="288"/>
    </location>
</feature>
<gene>
    <name evidence="9" type="ORF">A8806_10730</name>
</gene>
<evidence type="ECO:0000256" key="5">
    <source>
        <dbReference type="ARBA" id="ARBA00022989"/>
    </source>
</evidence>
<dbReference type="RefSeq" id="WP_109731433.1">
    <property type="nucleotide sequence ID" value="NZ_BAAACK010000011.1"/>
</dbReference>
<feature type="domain" description="ABC transmembrane type-1" evidence="8">
    <location>
        <begin position="73"/>
        <end position="289"/>
    </location>
</feature>
<dbReference type="InterPro" id="IPR051393">
    <property type="entry name" value="ABC_transporter_permease"/>
</dbReference>
<name>A0A2Y9BDM5_9FIRM</name>
<proteinExistence type="inferred from homology"/>
<feature type="transmembrane region" description="Helical" evidence="7">
    <location>
        <begin position="12"/>
        <end position="32"/>
    </location>
</feature>
<comment type="similarity">
    <text evidence="7">Belongs to the binding-protein-dependent transport system permease family.</text>
</comment>
<comment type="subcellular location">
    <subcellularLocation>
        <location evidence="1 7">Cell membrane</location>
        <topology evidence="1 7">Multi-pass membrane protein</topology>
    </subcellularLocation>
</comment>
<dbReference type="OrthoDB" id="42781at2"/>
<dbReference type="InterPro" id="IPR035906">
    <property type="entry name" value="MetI-like_sf"/>
</dbReference>
<comment type="caution">
    <text evidence="9">The sequence shown here is derived from an EMBL/GenBank/DDBJ whole genome shotgun (WGS) entry which is preliminary data.</text>
</comment>
<evidence type="ECO:0000256" key="2">
    <source>
        <dbReference type="ARBA" id="ARBA00022448"/>
    </source>
</evidence>
<evidence type="ECO:0000256" key="6">
    <source>
        <dbReference type="ARBA" id="ARBA00023136"/>
    </source>
</evidence>
<reference evidence="9 10" key="1">
    <citation type="submission" date="2018-05" db="EMBL/GenBank/DDBJ databases">
        <title>The Hungate 1000. A catalogue of reference genomes from the rumen microbiome.</title>
        <authorList>
            <person name="Kelly W."/>
        </authorList>
    </citation>
    <scope>NUCLEOTIDE SEQUENCE [LARGE SCALE GENOMIC DNA]</scope>
    <source>
        <strain evidence="9 10">NLAE-zl-C242</strain>
    </source>
</reference>
<accession>A0A2Y9BDM5</accession>
<dbReference type="CDD" id="cd06261">
    <property type="entry name" value="TM_PBP2"/>
    <property type="match status" value="1"/>
</dbReference>
<keyword evidence="6 7" id="KW-0472">Membrane</keyword>
<protein>
    <submittedName>
        <fullName evidence="9">N-acetylglucosamine transport system permease protein</fullName>
    </submittedName>
</protein>
<evidence type="ECO:0000256" key="4">
    <source>
        <dbReference type="ARBA" id="ARBA00022692"/>
    </source>
</evidence>
<dbReference type="Gene3D" id="1.10.3720.10">
    <property type="entry name" value="MetI-like"/>
    <property type="match status" value="1"/>
</dbReference>
<keyword evidence="4 7" id="KW-0812">Transmembrane</keyword>
<dbReference type="SUPFAM" id="SSF161098">
    <property type="entry name" value="MetI-like"/>
    <property type="match status" value="1"/>
</dbReference>
<dbReference type="Pfam" id="PF00528">
    <property type="entry name" value="BPD_transp_1"/>
    <property type="match status" value="1"/>
</dbReference>
<feature type="transmembrane region" description="Helical" evidence="7">
    <location>
        <begin position="215"/>
        <end position="238"/>
    </location>
</feature>
<keyword evidence="10" id="KW-1185">Reference proteome</keyword>
<dbReference type="AlphaFoldDB" id="A0A2Y9BDM5"/>
<organism evidence="9 10">
    <name type="scientific">Faecalicatena orotica</name>
    <dbReference type="NCBI Taxonomy" id="1544"/>
    <lineage>
        <taxon>Bacteria</taxon>
        <taxon>Bacillati</taxon>
        <taxon>Bacillota</taxon>
        <taxon>Clostridia</taxon>
        <taxon>Lachnospirales</taxon>
        <taxon>Lachnospiraceae</taxon>
        <taxon>Faecalicatena</taxon>
    </lineage>
</organism>
<feature type="transmembrane region" description="Helical" evidence="7">
    <location>
        <begin position="111"/>
        <end position="132"/>
    </location>
</feature>
<dbReference type="GO" id="GO:0005886">
    <property type="term" value="C:plasma membrane"/>
    <property type="evidence" value="ECO:0007669"/>
    <property type="project" value="UniProtKB-SubCell"/>
</dbReference>